<protein>
    <submittedName>
        <fullName evidence="2">Pimeloyl-ACP methyl ester carboxylesterase</fullName>
    </submittedName>
</protein>
<feature type="domain" description="AB hydrolase-1" evidence="1">
    <location>
        <begin position="23"/>
        <end position="251"/>
    </location>
</feature>
<dbReference type="InterPro" id="IPR000073">
    <property type="entry name" value="AB_hydrolase_1"/>
</dbReference>
<dbReference type="PANTHER" id="PTHR43798:SF33">
    <property type="entry name" value="HYDROLASE, PUTATIVE (AFU_ORTHOLOGUE AFUA_2G14860)-RELATED"/>
    <property type="match status" value="1"/>
</dbReference>
<dbReference type="Proteomes" id="UP000192790">
    <property type="component" value="Unassembled WGS sequence"/>
</dbReference>
<dbReference type="RefSeq" id="WP_084235206.1">
    <property type="nucleotide sequence ID" value="NZ_FWXW01000007.1"/>
</dbReference>
<dbReference type="SUPFAM" id="SSF53474">
    <property type="entry name" value="alpha/beta-Hydrolases"/>
    <property type="match status" value="1"/>
</dbReference>
<dbReference type="GO" id="GO:0047372">
    <property type="term" value="F:monoacylglycerol lipase activity"/>
    <property type="evidence" value="ECO:0007669"/>
    <property type="project" value="TreeGrafter"/>
</dbReference>
<gene>
    <name evidence="2" type="ORF">SAMN02745168_2530</name>
</gene>
<dbReference type="PRINTS" id="PR00111">
    <property type="entry name" value="ABHYDROLASE"/>
</dbReference>
<keyword evidence="3" id="KW-1185">Reference proteome</keyword>
<reference evidence="2 3" key="1">
    <citation type="submission" date="2017-04" db="EMBL/GenBank/DDBJ databases">
        <authorList>
            <person name="Afonso C.L."/>
            <person name="Miller P.J."/>
            <person name="Scott M.A."/>
            <person name="Spackman E."/>
            <person name="Goraichik I."/>
            <person name="Dimitrov K.M."/>
            <person name="Suarez D.L."/>
            <person name="Swayne D.E."/>
        </authorList>
    </citation>
    <scope>NUCLEOTIDE SEQUENCE [LARGE SCALE GENOMIC DNA]</scope>
    <source>
        <strain evidence="2 3">DSM 12816</strain>
    </source>
</reference>
<dbReference type="AlphaFoldDB" id="A0A1W2C4F0"/>
<dbReference type="OrthoDB" id="9775557at2"/>
<dbReference type="EMBL" id="FWXW01000007">
    <property type="protein sequence ID" value="SMC79598.1"/>
    <property type="molecule type" value="Genomic_DNA"/>
</dbReference>
<evidence type="ECO:0000313" key="3">
    <source>
        <dbReference type="Proteomes" id="UP000192790"/>
    </source>
</evidence>
<name>A0A1W2C4F0_9FIRM</name>
<dbReference type="InterPro" id="IPR050266">
    <property type="entry name" value="AB_hydrolase_sf"/>
</dbReference>
<organism evidence="2 3">
    <name type="scientific">Papillibacter cinnamivorans DSM 12816</name>
    <dbReference type="NCBI Taxonomy" id="1122930"/>
    <lineage>
        <taxon>Bacteria</taxon>
        <taxon>Bacillati</taxon>
        <taxon>Bacillota</taxon>
        <taxon>Clostridia</taxon>
        <taxon>Eubacteriales</taxon>
        <taxon>Oscillospiraceae</taxon>
        <taxon>Papillibacter</taxon>
    </lineage>
</organism>
<dbReference type="GO" id="GO:0016020">
    <property type="term" value="C:membrane"/>
    <property type="evidence" value="ECO:0007669"/>
    <property type="project" value="TreeGrafter"/>
</dbReference>
<dbReference type="Gene3D" id="3.40.50.1820">
    <property type="entry name" value="alpha/beta hydrolase"/>
    <property type="match status" value="1"/>
</dbReference>
<evidence type="ECO:0000259" key="1">
    <source>
        <dbReference type="Pfam" id="PF00561"/>
    </source>
</evidence>
<dbReference type="PANTHER" id="PTHR43798">
    <property type="entry name" value="MONOACYLGLYCEROL LIPASE"/>
    <property type="match status" value="1"/>
</dbReference>
<dbReference type="InterPro" id="IPR029058">
    <property type="entry name" value="AB_hydrolase_fold"/>
</dbReference>
<sequence>MPFIIADGKKIFYEIHGEHGDYILMLNGLMMTTGSWLPLLPTLKENFRVICLDMHDMGQSEKMDGDYKSTVQVDAVRCLADHLGIRRMNLCGTSYGGTIALLFALRYPERTGKVMVFNTLAYADAYLTEVGRLWQKGALSYDCDTYYDEFVPFVYSPAYFEAHKETIYQRKEMIRPLITKEYCDSIVRLSKSVEGYDIRSRLGEIQAPVLVVGCDQDYLTPMPQQRMLAERIPSAKFVLIPGAGHGVVFEDSYAIVMLMLGWFREIRVIPVF</sequence>
<dbReference type="STRING" id="1122930.SAMN02745168_2530"/>
<accession>A0A1W2C4F0</accession>
<evidence type="ECO:0000313" key="2">
    <source>
        <dbReference type="EMBL" id="SMC79598.1"/>
    </source>
</evidence>
<proteinExistence type="predicted"/>
<dbReference type="Pfam" id="PF00561">
    <property type="entry name" value="Abhydrolase_1"/>
    <property type="match status" value="1"/>
</dbReference>
<dbReference type="GO" id="GO:0046464">
    <property type="term" value="P:acylglycerol catabolic process"/>
    <property type="evidence" value="ECO:0007669"/>
    <property type="project" value="TreeGrafter"/>
</dbReference>